<dbReference type="Proteomes" id="UP000054144">
    <property type="component" value="Unassembled WGS sequence"/>
</dbReference>
<protein>
    <submittedName>
        <fullName evidence="1">Uncharacterized protein</fullName>
    </submittedName>
</protein>
<evidence type="ECO:0000313" key="1">
    <source>
        <dbReference type="EMBL" id="KIY49152.1"/>
    </source>
</evidence>
<sequence length="114" mass="12451">MFTSNLLILHEKKVSNSPPRTAKLFSETDEAGRTYARFILSWVPEKLSVPVFPLSKESGVRAPRLRDIGRPAHAAVRHNGSGVDIVPRALKRTTINADPLHCGINVGDVNLLGS</sequence>
<keyword evidence="2" id="KW-1185">Reference proteome</keyword>
<evidence type="ECO:0000313" key="2">
    <source>
        <dbReference type="Proteomes" id="UP000054144"/>
    </source>
</evidence>
<organism evidence="1 2">
    <name type="scientific">Fistulina hepatica ATCC 64428</name>
    <dbReference type="NCBI Taxonomy" id="1128425"/>
    <lineage>
        <taxon>Eukaryota</taxon>
        <taxon>Fungi</taxon>
        <taxon>Dikarya</taxon>
        <taxon>Basidiomycota</taxon>
        <taxon>Agaricomycotina</taxon>
        <taxon>Agaricomycetes</taxon>
        <taxon>Agaricomycetidae</taxon>
        <taxon>Agaricales</taxon>
        <taxon>Fistulinaceae</taxon>
        <taxon>Fistulina</taxon>
    </lineage>
</organism>
<gene>
    <name evidence="1" type="ORF">FISHEDRAFT_58455</name>
</gene>
<name>A0A0D7ADU0_9AGAR</name>
<proteinExistence type="predicted"/>
<accession>A0A0D7ADU0</accession>
<dbReference type="AlphaFoldDB" id="A0A0D7ADU0"/>
<reference evidence="1 2" key="1">
    <citation type="journal article" date="2015" name="Fungal Genet. Biol.">
        <title>Evolution of novel wood decay mechanisms in Agaricales revealed by the genome sequences of Fistulina hepatica and Cylindrobasidium torrendii.</title>
        <authorList>
            <person name="Floudas D."/>
            <person name="Held B.W."/>
            <person name="Riley R."/>
            <person name="Nagy L.G."/>
            <person name="Koehler G."/>
            <person name="Ransdell A.S."/>
            <person name="Younus H."/>
            <person name="Chow J."/>
            <person name="Chiniquy J."/>
            <person name="Lipzen A."/>
            <person name="Tritt A."/>
            <person name="Sun H."/>
            <person name="Haridas S."/>
            <person name="LaButti K."/>
            <person name="Ohm R.A."/>
            <person name="Kues U."/>
            <person name="Blanchette R.A."/>
            <person name="Grigoriev I.V."/>
            <person name="Minto R.E."/>
            <person name="Hibbett D.S."/>
        </authorList>
    </citation>
    <scope>NUCLEOTIDE SEQUENCE [LARGE SCALE GENOMIC DNA]</scope>
    <source>
        <strain evidence="1 2">ATCC 64428</strain>
    </source>
</reference>
<dbReference type="EMBL" id="KN881725">
    <property type="protein sequence ID" value="KIY49152.1"/>
    <property type="molecule type" value="Genomic_DNA"/>
</dbReference>